<evidence type="ECO:0000313" key="3">
    <source>
        <dbReference type="WBParaSite" id="OFLC_0001169201-mRNA-1"/>
    </source>
</evidence>
<sequence length="67" mass="7875">MYRNRSNLDYRSHAAEGMRRLIANQTEEDRALVNEQKGKKWLNCEPNDVRPDLSVHACEHVDRVPQL</sequence>
<dbReference type="EMBL" id="UZAJ01017215">
    <property type="protein sequence ID" value="VDO78492.1"/>
    <property type="molecule type" value="Genomic_DNA"/>
</dbReference>
<protein>
    <submittedName>
        <fullName evidence="3">Transposase</fullName>
    </submittedName>
</protein>
<proteinExistence type="predicted"/>
<keyword evidence="2" id="KW-1185">Reference proteome</keyword>
<evidence type="ECO:0000313" key="1">
    <source>
        <dbReference type="EMBL" id="VDO78492.1"/>
    </source>
</evidence>
<dbReference type="AlphaFoldDB" id="A0A183HW30"/>
<name>A0A183HW30_9BILA</name>
<dbReference type="WBParaSite" id="OFLC_0001169201-mRNA-1">
    <property type="protein sequence ID" value="OFLC_0001169201-mRNA-1"/>
    <property type="gene ID" value="OFLC_0001169201"/>
</dbReference>
<reference evidence="3" key="1">
    <citation type="submission" date="2016-06" db="UniProtKB">
        <authorList>
            <consortium name="WormBaseParasite"/>
        </authorList>
    </citation>
    <scope>IDENTIFICATION</scope>
</reference>
<accession>A0A183HW30</accession>
<organism evidence="3">
    <name type="scientific">Onchocerca flexuosa</name>
    <dbReference type="NCBI Taxonomy" id="387005"/>
    <lineage>
        <taxon>Eukaryota</taxon>
        <taxon>Metazoa</taxon>
        <taxon>Ecdysozoa</taxon>
        <taxon>Nematoda</taxon>
        <taxon>Chromadorea</taxon>
        <taxon>Rhabditida</taxon>
        <taxon>Spirurina</taxon>
        <taxon>Spiruromorpha</taxon>
        <taxon>Filarioidea</taxon>
        <taxon>Onchocercidae</taxon>
        <taxon>Onchocerca</taxon>
    </lineage>
</organism>
<evidence type="ECO:0000313" key="2">
    <source>
        <dbReference type="Proteomes" id="UP000267606"/>
    </source>
</evidence>
<dbReference type="Proteomes" id="UP000267606">
    <property type="component" value="Unassembled WGS sequence"/>
</dbReference>
<reference evidence="1 2" key="2">
    <citation type="submission" date="2018-11" db="EMBL/GenBank/DDBJ databases">
        <authorList>
            <consortium name="Pathogen Informatics"/>
        </authorList>
    </citation>
    <scope>NUCLEOTIDE SEQUENCE [LARGE SCALE GENOMIC DNA]</scope>
</reference>
<gene>
    <name evidence="1" type="ORF">OFLC_LOCUS11691</name>
</gene>